<dbReference type="AlphaFoldDB" id="A0A6L9MKF4"/>
<dbReference type="RefSeq" id="WP_163044940.1">
    <property type="nucleotide sequence ID" value="NZ_JAAAMJ010000013.1"/>
</dbReference>
<keyword evidence="7" id="KW-1185">Reference proteome</keyword>
<dbReference type="InterPro" id="IPR005218">
    <property type="entry name" value="Diacylglycerol/lipid_kinase"/>
</dbReference>
<dbReference type="Pfam" id="PF00781">
    <property type="entry name" value="DAGK_cat"/>
    <property type="match status" value="1"/>
</dbReference>
<dbReference type="InterPro" id="IPR016064">
    <property type="entry name" value="NAD/diacylglycerol_kinase_sf"/>
</dbReference>
<keyword evidence="1" id="KW-0808">Transferase</keyword>
<evidence type="ECO:0000313" key="6">
    <source>
        <dbReference type="EMBL" id="NDV88102.1"/>
    </source>
</evidence>
<dbReference type="Proteomes" id="UP000476332">
    <property type="component" value="Unassembled WGS sequence"/>
</dbReference>
<dbReference type="Gene3D" id="3.40.50.10330">
    <property type="entry name" value="Probable inorganic polyphosphate/atp-NAD kinase, domain 1"/>
    <property type="match status" value="1"/>
</dbReference>
<name>A0A6L9MKF4_9HYPH</name>
<dbReference type="GO" id="GO:0008654">
    <property type="term" value="P:phospholipid biosynthetic process"/>
    <property type="evidence" value="ECO:0007669"/>
    <property type="project" value="InterPro"/>
</dbReference>
<evidence type="ECO:0000256" key="2">
    <source>
        <dbReference type="ARBA" id="ARBA00022741"/>
    </source>
</evidence>
<reference evidence="6 7" key="1">
    <citation type="submission" date="2020-01" db="EMBL/GenBank/DDBJ databases">
        <title>Genomes of bacteria type strains.</title>
        <authorList>
            <person name="Chen J."/>
            <person name="Zhu S."/>
            <person name="Chen J."/>
        </authorList>
    </citation>
    <scope>NUCLEOTIDE SEQUENCE [LARGE SCALE GENOMIC DNA]</scope>
    <source>
        <strain evidence="6 7">KCTC 52919</strain>
    </source>
</reference>
<dbReference type="InterPro" id="IPR050187">
    <property type="entry name" value="Lipid_Phosphate_FormReg"/>
</dbReference>
<organism evidence="6 7">
    <name type="scientific">Aurantimonas aggregata</name>
    <dbReference type="NCBI Taxonomy" id="2047720"/>
    <lineage>
        <taxon>Bacteria</taxon>
        <taxon>Pseudomonadati</taxon>
        <taxon>Pseudomonadota</taxon>
        <taxon>Alphaproteobacteria</taxon>
        <taxon>Hyphomicrobiales</taxon>
        <taxon>Aurantimonadaceae</taxon>
        <taxon>Aurantimonas</taxon>
    </lineage>
</organism>
<dbReference type="EMBL" id="JAAAMJ010000013">
    <property type="protein sequence ID" value="NDV88102.1"/>
    <property type="molecule type" value="Genomic_DNA"/>
</dbReference>
<keyword evidence="2" id="KW-0547">Nucleotide-binding</keyword>
<dbReference type="GO" id="GO:0005524">
    <property type="term" value="F:ATP binding"/>
    <property type="evidence" value="ECO:0007669"/>
    <property type="project" value="UniProtKB-KW"/>
</dbReference>
<comment type="caution">
    <text evidence="6">The sequence shown here is derived from an EMBL/GenBank/DDBJ whole genome shotgun (WGS) entry which is preliminary data.</text>
</comment>
<evidence type="ECO:0000259" key="5">
    <source>
        <dbReference type="PROSITE" id="PS50146"/>
    </source>
</evidence>
<protein>
    <submittedName>
        <fullName evidence="6">Lipid kinase</fullName>
    </submittedName>
</protein>
<dbReference type="NCBIfam" id="NF009604">
    <property type="entry name" value="PRK13057.1"/>
    <property type="match status" value="1"/>
</dbReference>
<dbReference type="InterPro" id="IPR017438">
    <property type="entry name" value="ATP-NAD_kinase_N"/>
</dbReference>
<accession>A0A6L9MKF4</accession>
<dbReference type="PANTHER" id="PTHR12358">
    <property type="entry name" value="SPHINGOSINE KINASE"/>
    <property type="match status" value="1"/>
</dbReference>
<feature type="domain" description="DAGKc" evidence="5">
    <location>
        <begin position="9"/>
        <end position="136"/>
    </location>
</feature>
<dbReference type="PANTHER" id="PTHR12358:SF54">
    <property type="entry name" value="SPHINGOSINE KINASE RELATED PROTEIN"/>
    <property type="match status" value="1"/>
</dbReference>
<sequence>MNQDNLGGTLPKRALVFLNAKARSGGDGSAAAALDVLRQAGMTLVEPAQDERPFREIIREYASQVDLVVLGGGDGTLSDSAAALMEADLPLGILPLGTANDLARTLTIPTDITAAASVIAAGKLRAVDLGEVNGQLFFNVASIGFSADLARSLTAAAKKKWGKLGYAIAAFKLLRQSRPFSVDIEHDGVVERVRTVQVSVGNGRFYGGGMAVAADAAPDDGLLDVYSLEVEHWWELVALAPSLRRGTQGRWKKVRTFQSTGLTLSTRRPHDVNADGDLASKTPATFRIHRKALRVFVPSAPAA</sequence>
<evidence type="ECO:0000256" key="3">
    <source>
        <dbReference type="ARBA" id="ARBA00022777"/>
    </source>
</evidence>
<keyword evidence="3 6" id="KW-0418">Kinase</keyword>
<dbReference type="Gene3D" id="2.60.200.40">
    <property type="match status" value="1"/>
</dbReference>
<dbReference type="SMART" id="SM00046">
    <property type="entry name" value="DAGKc"/>
    <property type="match status" value="1"/>
</dbReference>
<evidence type="ECO:0000256" key="1">
    <source>
        <dbReference type="ARBA" id="ARBA00022679"/>
    </source>
</evidence>
<dbReference type="InterPro" id="IPR045540">
    <property type="entry name" value="YegS/DAGK_C"/>
</dbReference>
<dbReference type="Pfam" id="PF19279">
    <property type="entry name" value="YegS_C"/>
    <property type="match status" value="1"/>
</dbReference>
<evidence type="ECO:0000256" key="4">
    <source>
        <dbReference type="ARBA" id="ARBA00022840"/>
    </source>
</evidence>
<evidence type="ECO:0000313" key="7">
    <source>
        <dbReference type="Proteomes" id="UP000476332"/>
    </source>
</evidence>
<keyword evidence="4" id="KW-0067">ATP-binding</keyword>
<dbReference type="InterPro" id="IPR001206">
    <property type="entry name" value="Diacylglycerol_kinase_cat_dom"/>
</dbReference>
<dbReference type="GO" id="GO:0016301">
    <property type="term" value="F:kinase activity"/>
    <property type="evidence" value="ECO:0007669"/>
    <property type="project" value="UniProtKB-KW"/>
</dbReference>
<dbReference type="SUPFAM" id="SSF111331">
    <property type="entry name" value="NAD kinase/diacylglycerol kinase-like"/>
    <property type="match status" value="1"/>
</dbReference>
<gene>
    <name evidence="6" type="ORF">GTW51_15480</name>
</gene>
<proteinExistence type="predicted"/>
<dbReference type="NCBIfam" id="TIGR00147">
    <property type="entry name" value="YegS/Rv2252/BmrU family lipid kinase"/>
    <property type="match status" value="1"/>
</dbReference>
<dbReference type="PROSITE" id="PS50146">
    <property type="entry name" value="DAGK"/>
    <property type="match status" value="1"/>
</dbReference>